<comment type="caution">
    <text evidence="3">The sequence shown here is derived from an EMBL/GenBank/DDBJ whole genome shotgun (WGS) entry which is preliminary data.</text>
</comment>
<feature type="transmembrane region" description="Helical" evidence="1">
    <location>
        <begin position="135"/>
        <end position="157"/>
    </location>
</feature>
<feature type="transmembrane region" description="Helical" evidence="1">
    <location>
        <begin position="20"/>
        <end position="39"/>
    </location>
</feature>
<organism evidence="3 4">
    <name type="scientific">Sporothrix curviconia</name>
    <dbReference type="NCBI Taxonomy" id="1260050"/>
    <lineage>
        <taxon>Eukaryota</taxon>
        <taxon>Fungi</taxon>
        <taxon>Dikarya</taxon>
        <taxon>Ascomycota</taxon>
        <taxon>Pezizomycotina</taxon>
        <taxon>Sordariomycetes</taxon>
        <taxon>Sordariomycetidae</taxon>
        <taxon>Ophiostomatales</taxon>
        <taxon>Ophiostomataceae</taxon>
        <taxon>Sporothrix</taxon>
    </lineage>
</organism>
<reference evidence="3 4" key="1">
    <citation type="submission" date="2024-01" db="EMBL/GenBank/DDBJ databases">
        <authorList>
            <person name="Allen C."/>
            <person name="Tagirdzhanova G."/>
        </authorList>
    </citation>
    <scope>NUCLEOTIDE SEQUENCE [LARGE SCALE GENOMIC DNA]</scope>
</reference>
<evidence type="ECO:0000259" key="2">
    <source>
        <dbReference type="Pfam" id="PF24803"/>
    </source>
</evidence>
<dbReference type="PANTHER" id="PTHR37019">
    <property type="entry name" value="CHROMOSOME 1, WHOLE GENOME SHOTGUN SEQUENCE"/>
    <property type="match status" value="1"/>
</dbReference>
<gene>
    <name evidence="3" type="ORF">SCUCBS95973_008074</name>
</gene>
<feature type="domain" description="DUF7704" evidence="2">
    <location>
        <begin position="15"/>
        <end position="156"/>
    </location>
</feature>
<dbReference type="InterPro" id="IPR056121">
    <property type="entry name" value="DUF7704"/>
</dbReference>
<dbReference type="Pfam" id="PF24803">
    <property type="entry name" value="DUF7704"/>
    <property type="match status" value="1"/>
</dbReference>
<dbReference type="EMBL" id="CAWUHB010000061">
    <property type="protein sequence ID" value="CAK7231889.1"/>
    <property type="molecule type" value="Genomic_DNA"/>
</dbReference>
<dbReference type="Proteomes" id="UP001642405">
    <property type="component" value="Unassembled WGS sequence"/>
</dbReference>
<keyword evidence="1" id="KW-1133">Transmembrane helix</keyword>
<protein>
    <recommendedName>
        <fullName evidence="2">DUF7704 domain-containing protein</fullName>
    </recommendedName>
</protein>
<dbReference type="PANTHER" id="PTHR37019:SF1">
    <property type="entry name" value="EXPERA DOMAIN-CONTAINING PROTEIN"/>
    <property type="match status" value="1"/>
</dbReference>
<evidence type="ECO:0000313" key="4">
    <source>
        <dbReference type="Proteomes" id="UP001642405"/>
    </source>
</evidence>
<keyword evidence="1" id="KW-0812">Transmembrane</keyword>
<feature type="transmembrane region" description="Helical" evidence="1">
    <location>
        <begin position="97"/>
        <end position="115"/>
    </location>
</feature>
<evidence type="ECO:0000313" key="3">
    <source>
        <dbReference type="EMBL" id="CAK7231889.1"/>
    </source>
</evidence>
<proteinExistence type="predicted"/>
<name>A0ABP0CIK2_9PEZI</name>
<keyword evidence="4" id="KW-1185">Reference proteome</keyword>
<evidence type="ECO:0000256" key="1">
    <source>
        <dbReference type="SAM" id="Phobius"/>
    </source>
</evidence>
<sequence length="169" mass="18656">MAETRKPMPVTATIHLPAVYRLFFLFIEPVSTLVGAYFAHFRQHDYLTMTHAASAPAAAGVDVPVVSSVVLSQLANLYLLFTLNEALVLRTTADRRVWRTLLFGLLVADLGHLYSLRPLDSDVYWRADQWNAMGWGNVPFVYLGASMRIAFLSGVGLNGPTTVTKGKSL</sequence>
<keyword evidence="1" id="KW-0472">Membrane</keyword>
<accession>A0ABP0CIK2</accession>